<protein>
    <submittedName>
        <fullName evidence="3">DUF4430 domain-containing protein</fullName>
    </submittedName>
</protein>
<evidence type="ECO:0000313" key="3">
    <source>
        <dbReference type="EMBL" id="MSU81465.1"/>
    </source>
</evidence>
<dbReference type="AlphaFoldDB" id="A0A6N7YCT5"/>
<dbReference type="Pfam" id="PF14478">
    <property type="entry name" value="DUF4430"/>
    <property type="match status" value="1"/>
</dbReference>
<dbReference type="InterPro" id="IPR027954">
    <property type="entry name" value="Transcobalamin-like_C"/>
</dbReference>
<name>A0A6N7YCT5_9FIRM</name>
<evidence type="ECO:0000256" key="1">
    <source>
        <dbReference type="SAM" id="Coils"/>
    </source>
</evidence>
<reference evidence="3 4" key="1">
    <citation type="submission" date="2019-08" db="EMBL/GenBank/DDBJ databases">
        <title>In-depth cultivation of the pig gut microbiome towards novel bacterial diversity and tailored functional studies.</title>
        <authorList>
            <person name="Wylensek D."/>
            <person name="Hitch T.C.A."/>
            <person name="Clavel T."/>
        </authorList>
    </citation>
    <scope>NUCLEOTIDE SEQUENCE [LARGE SCALE GENOMIC DNA]</scope>
    <source>
        <strain evidence="3 4">BSM-383-APC-4H</strain>
    </source>
</reference>
<gene>
    <name evidence="3" type="ORF">FYJ25_03605</name>
</gene>
<evidence type="ECO:0000313" key="4">
    <source>
        <dbReference type="Proteomes" id="UP000433359"/>
    </source>
</evidence>
<dbReference type="Proteomes" id="UP000433359">
    <property type="component" value="Unassembled WGS sequence"/>
</dbReference>
<feature type="coiled-coil region" evidence="1">
    <location>
        <begin position="246"/>
        <end position="286"/>
    </location>
</feature>
<dbReference type="InterPro" id="IPR036116">
    <property type="entry name" value="FN3_sf"/>
</dbReference>
<evidence type="ECO:0000259" key="2">
    <source>
        <dbReference type="PROSITE" id="PS50853"/>
    </source>
</evidence>
<keyword evidence="1" id="KW-0175">Coiled coil</keyword>
<dbReference type="SUPFAM" id="SSF49265">
    <property type="entry name" value="Fibronectin type III"/>
    <property type="match status" value="1"/>
</dbReference>
<dbReference type="InterPro" id="IPR013783">
    <property type="entry name" value="Ig-like_fold"/>
</dbReference>
<comment type="caution">
    <text evidence="3">The sequence shown here is derived from an EMBL/GenBank/DDBJ whole genome shotgun (WGS) entry which is preliminary data.</text>
</comment>
<feature type="domain" description="Fibronectin type-III" evidence="2">
    <location>
        <begin position="288"/>
        <end position="383"/>
    </location>
</feature>
<organism evidence="3 4">
    <name type="scientific">Anaerobutyricum soehngenii</name>
    <dbReference type="NCBI Taxonomy" id="105843"/>
    <lineage>
        <taxon>Bacteria</taxon>
        <taxon>Bacillati</taxon>
        <taxon>Bacillota</taxon>
        <taxon>Clostridia</taxon>
        <taxon>Lachnospirales</taxon>
        <taxon>Lachnospiraceae</taxon>
        <taxon>Anaerobutyricum</taxon>
    </lineage>
</organism>
<dbReference type="PROSITE" id="PS50853">
    <property type="entry name" value="FN3"/>
    <property type="match status" value="1"/>
</dbReference>
<dbReference type="InterPro" id="IPR003961">
    <property type="entry name" value="FN3_dom"/>
</dbReference>
<dbReference type="RefSeq" id="WP_154580545.1">
    <property type="nucleotide sequence ID" value="NZ_VULP01000004.1"/>
</dbReference>
<dbReference type="EMBL" id="VULP01000004">
    <property type="protein sequence ID" value="MSU81465.1"/>
    <property type="molecule type" value="Genomic_DNA"/>
</dbReference>
<dbReference type="Gene3D" id="2.60.40.10">
    <property type="entry name" value="Immunoglobulins"/>
    <property type="match status" value="1"/>
</dbReference>
<sequence length="383" mass="43403">MNKKKITILWSVIFFFGIFLFADKNVMASDGGTIYVSVERFTVGQGYLIEPEVVHFKKGDYYSDIICKLLKEKGYTYSATIHSMYGFYLEGIDNADTGILNIPQCIQNMSGNPPTNVNHKDNPNADTKGLYQFSYSEQAGWYYFINGKNPGIGMGNTKVQDGDVVRYQFTLYGLGGDLGDTTCPNALQLPNKDNITKNLALMRQALNEKKDADGERIYQKAVKIVSDLDSTQESFSQAESLVSNWVDDYNAEKTQDEAKKKAEEAKKKAAEEAAKKKAQQEALKKKYTPSKTSIKSIKKLKKNQAKLTWKKVKNATGYEVYQSMKKNSGYKKVKTITKNKTVTYKVGKLKKKKTYYFKIRTYRKAGGTTYYGNYSNVKKMKVK</sequence>
<accession>A0A6N7YCT5</accession>
<proteinExistence type="predicted"/>